<feature type="transmembrane region" description="Helical" evidence="8">
    <location>
        <begin position="181"/>
        <end position="203"/>
    </location>
</feature>
<feature type="transmembrane region" description="Helical" evidence="8">
    <location>
        <begin position="215"/>
        <end position="237"/>
    </location>
</feature>
<feature type="domain" description="EamA" evidence="9">
    <location>
        <begin position="2"/>
        <end position="134"/>
    </location>
</feature>
<feature type="transmembrane region" description="Helical" evidence="8">
    <location>
        <begin position="30"/>
        <end position="51"/>
    </location>
</feature>
<dbReference type="Proteomes" id="UP000190667">
    <property type="component" value="Unassembled WGS sequence"/>
</dbReference>
<keyword evidence="6 8" id="KW-0472">Membrane</keyword>
<accession>A0A1S8YS00</accession>
<dbReference type="AlphaFoldDB" id="A0A1S8YS00"/>
<evidence type="ECO:0000256" key="2">
    <source>
        <dbReference type="ARBA" id="ARBA00009853"/>
    </source>
</evidence>
<dbReference type="InterPro" id="IPR000620">
    <property type="entry name" value="EamA_dom"/>
</dbReference>
<gene>
    <name evidence="10" type="ORF">BTJ39_00240</name>
</gene>
<sequence length="300" mass="33256">MAYILLAMAAIFWGGNYVVGHILVMYVDPYSLSLIRWAGTTILMFSVYWNMVRQQFSLYRENLLTNVLLAFFGQVCFPLTLYIGLQYTSPLNAAIYISSTPCLVLAINYFFFREHITARNIFGVLASTAGVLYLAFASASGNDKIEAFGKGDILTIISALSWAFYCAFLRIKNKQIKHTSFVAFSSLVGTLIIIPIVLLHAGFSDGVATHLHFPGWGVISGLLYLIVFPSWLSYVFWNKGVSLIGTTRSEIFTHLIPLSGGIIGIVFLHNQLRYYHIITLVLIVFGIACCSGGKSGVVKK</sequence>
<evidence type="ECO:0000256" key="5">
    <source>
        <dbReference type="ARBA" id="ARBA00022989"/>
    </source>
</evidence>
<evidence type="ECO:0000259" key="9">
    <source>
        <dbReference type="Pfam" id="PF00892"/>
    </source>
</evidence>
<evidence type="ECO:0000256" key="4">
    <source>
        <dbReference type="ARBA" id="ARBA00022692"/>
    </source>
</evidence>
<dbReference type="InterPro" id="IPR050638">
    <property type="entry name" value="AA-Vitamin_Transporters"/>
</dbReference>
<comment type="caution">
    <text evidence="10">The sequence shown here is derived from an EMBL/GenBank/DDBJ whole genome shotgun (WGS) entry which is preliminary data.</text>
</comment>
<organism evidence="10 11">
    <name type="scientific">Izhakiella australiensis</name>
    <dbReference type="NCBI Taxonomy" id="1926881"/>
    <lineage>
        <taxon>Bacteria</taxon>
        <taxon>Pseudomonadati</taxon>
        <taxon>Pseudomonadota</taxon>
        <taxon>Gammaproteobacteria</taxon>
        <taxon>Enterobacterales</taxon>
        <taxon>Erwiniaceae</taxon>
        <taxon>Izhakiella</taxon>
    </lineage>
</organism>
<keyword evidence="11" id="KW-1185">Reference proteome</keyword>
<dbReference type="Pfam" id="PF00892">
    <property type="entry name" value="EamA"/>
    <property type="match status" value="2"/>
</dbReference>
<evidence type="ECO:0000256" key="6">
    <source>
        <dbReference type="ARBA" id="ARBA00023136"/>
    </source>
</evidence>
<evidence type="ECO:0000313" key="10">
    <source>
        <dbReference type="EMBL" id="OON41635.1"/>
    </source>
</evidence>
<feature type="transmembrane region" description="Helical" evidence="8">
    <location>
        <begin position="249"/>
        <end position="268"/>
    </location>
</feature>
<feature type="transmembrane region" description="Helical" evidence="8">
    <location>
        <begin position="121"/>
        <end position="141"/>
    </location>
</feature>
<evidence type="ECO:0000256" key="7">
    <source>
        <dbReference type="ARBA" id="ARBA00040595"/>
    </source>
</evidence>
<feature type="transmembrane region" description="Helical" evidence="8">
    <location>
        <begin position="91"/>
        <end position="112"/>
    </location>
</feature>
<evidence type="ECO:0000256" key="8">
    <source>
        <dbReference type="SAM" id="Phobius"/>
    </source>
</evidence>
<dbReference type="InterPro" id="IPR037185">
    <property type="entry name" value="EmrE-like"/>
</dbReference>
<dbReference type="EMBL" id="MRUL01000001">
    <property type="protein sequence ID" value="OON41635.1"/>
    <property type="molecule type" value="Genomic_DNA"/>
</dbReference>
<dbReference type="STRING" id="1926881.BTJ39_00240"/>
<evidence type="ECO:0000256" key="1">
    <source>
        <dbReference type="ARBA" id="ARBA00004651"/>
    </source>
</evidence>
<dbReference type="OrthoDB" id="4167046at2"/>
<dbReference type="RefSeq" id="WP_078000658.1">
    <property type="nucleotide sequence ID" value="NZ_MRUL01000001.1"/>
</dbReference>
<keyword evidence="4 8" id="KW-0812">Transmembrane</keyword>
<evidence type="ECO:0000313" key="11">
    <source>
        <dbReference type="Proteomes" id="UP000190667"/>
    </source>
</evidence>
<keyword evidence="5 8" id="KW-1133">Transmembrane helix</keyword>
<dbReference type="PANTHER" id="PTHR32322">
    <property type="entry name" value="INNER MEMBRANE TRANSPORTER"/>
    <property type="match status" value="1"/>
</dbReference>
<dbReference type="PANTHER" id="PTHR32322:SF18">
    <property type="entry name" value="S-ADENOSYLMETHIONINE_S-ADENOSYLHOMOCYSTEINE TRANSPORTER"/>
    <property type="match status" value="1"/>
</dbReference>
<feature type="transmembrane region" description="Helical" evidence="8">
    <location>
        <begin position="274"/>
        <end position="293"/>
    </location>
</feature>
<name>A0A1S8YS00_9GAMM</name>
<feature type="transmembrane region" description="Helical" evidence="8">
    <location>
        <begin position="153"/>
        <end position="169"/>
    </location>
</feature>
<protein>
    <recommendedName>
        <fullName evidence="7">Threonine/homoserine exporter RhtA</fullName>
    </recommendedName>
</protein>
<comment type="similarity">
    <text evidence="2">Belongs to the drug/metabolite transporter (DMT) superfamily. 10 TMS drug/metabolite exporter (DME) (TC 2.A.7.3) family.</text>
</comment>
<feature type="domain" description="EamA" evidence="9">
    <location>
        <begin position="150"/>
        <end position="289"/>
    </location>
</feature>
<reference evidence="10 11" key="1">
    <citation type="submission" date="2016-12" db="EMBL/GenBank/DDBJ databases">
        <title>Izhakiella australiana sp. nov. of genus Izhakiella isolated from Australian desert.</title>
        <authorList>
            <person name="Ji M."/>
        </authorList>
    </citation>
    <scope>NUCLEOTIDE SEQUENCE [LARGE SCALE GENOMIC DNA]</scope>
    <source>
        <strain evidence="10 11">D4N98</strain>
    </source>
</reference>
<keyword evidence="3" id="KW-1003">Cell membrane</keyword>
<evidence type="ECO:0000256" key="3">
    <source>
        <dbReference type="ARBA" id="ARBA00022475"/>
    </source>
</evidence>
<dbReference type="SUPFAM" id="SSF103481">
    <property type="entry name" value="Multidrug resistance efflux transporter EmrE"/>
    <property type="match status" value="2"/>
</dbReference>
<comment type="subcellular location">
    <subcellularLocation>
        <location evidence="1">Cell membrane</location>
        <topology evidence="1">Multi-pass membrane protein</topology>
    </subcellularLocation>
</comment>
<feature type="transmembrane region" description="Helical" evidence="8">
    <location>
        <begin position="63"/>
        <end position="85"/>
    </location>
</feature>
<proteinExistence type="inferred from homology"/>
<dbReference type="GO" id="GO:0005886">
    <property type="term" value="C:plasma membrane"/>
    <property type="evidence" value="ECO:0007669"/>
    <property type="project" value="UniProtKB-SubCell"/>
</dbReference>